<dbReference type="OrthoDB" id="6020543at2759"/>
<reference evidence="1 2" key="1">
    <citation type="submission" date="2020-10" db="EMBL/GenBank/DDBJ databases">
        <title>Plant Genome Project.</title>
        <authorList>
            <person name="Zhang R.-G."/>
        </authorList>
    </citation>
    <scope>NUCLEOTIDE SEQUENCE [LARGE SCALE GENOMIC DNA]</scope>
    <source>
        <strain evidence="1">FAFU-HL-1</strain>
        <tissue evidence="1">Leaf</tissue>
    </source>
</reference>
<gene>
    <name evidence="1" type="ORF">SADUNF_Sadunf02G0138400</name>
</gene>
<protein>
    <submittedName>
        <fullName evidence="1">Uncharacterized protein</fullName>
    </submittedName>
</protein>
<name>A0A835TJD2_9ROSI</name>
<sequence>MLKIFFLGLPVAPDAAGSGSIPASDLTSKVLPAIKGSAKHGGGPSATMTKTGFSIAIESHV</sequence>
<comment type="caution">
    <text evidence="1">The sequence shown here is derived from an EMBL/GenBank/DDBJ whole genome shotgun (WGS) entry which is preliminary data.</text>
</comment>
<evidence type="ECO:0000313" key="2">
    <source>
        <dbReference type="Proteomes" id="UP000657918"/>
    </source>
</evidence>
<dbReference type="Proteomes" id="UP000657918">
    <property type="component" value="Unassembled WGS sequence"/>
</dbReference>
<proteinExistence type="predicted"/>
<keyword evidence="2" id="KW-1185">Reference proteome</keyword>
<dbReference type="EMBL" id="JADGMS010000002">
    <property type="protein sequence ID" value="KAF9687872.1"/>
    <property type="molecule type" value="Genomic_DNA"/>
</dbReference>
<dbReference type="AlphaFoldDB" id="A0A835TJD2"/>
<accession>A0A835TJD2</accession>
<evidence type="ECO:0000313" key="1">
    <source>
        <dbReference type="EMBL" id="KAF9687872.1"/>
    </source>
</evidence>
<organism evidence="1 2">
    <name type="scientific">Salix dunnii</name>
    <dbReference type="NCBI Taxonomy" id="1413687"/>
    <lineage>
        <taxon>Eukaryota</taxon>
        <taxon>Viridiplantae</taxon>
        <taxon>Streptophyta</taxon>
        <taxon>Embryophyta</taxon>
        <taxon>Tracheophyta</taxon>
        <taxon>Spermatophyta</taxon>
        <taxon>Magnoliopsida</taxon>
        <taxon>eudicotyledons</taxon>
        <taxon>Gunneridae</taxon>
        <taxon>Pentapetalae</taxon>
        <taxon>rosids</taxon>
        <taxon>fabids</taxon>
        <taxon>Malpighiales</taxon>
        <taxon>Salicaceae</taxon>
        <taxon>Saliceae</taxon>
        <taxon>Salix</taxon>
    </lineage>
</organism>